<dbReference type="OrthoDB" id="10406506at2759"/>
<dbReference type="EMBL" id="RCSS01000207">
    <property type="protein sequence ID" value="RVD92483.1"/>
    <property type="molecule type" value="Genomic_DNA"/>
</dbReference>
<keyword evidence="1" id="KW-0175">Coiled coil</keyword>
<accession>A0A437AMV8</accession>
<dbReference type="AlphaFoldDB" id="A0A437AMV8"/>
<evidence type="ECO:0000313" key="2">
    <source>
        <dbReference type="EMBL" id="RVD92483.1"/>
    </source>
</evidence>
<proteinExistence type="predicted"/>
<protein>
    <submittedName>
        <fullName evidence="2">Uncharacterized protein</fullName>
    </submittedName>
</protein>
<reference evidence="2 3" key="1">
    <citation type="submission" date="2018-10" db="EMBL/GenBank/DDBJ databases">
        <title>Draft genome sequence of the microsporidian Tubulinosema ratisbonensis.</title>
        <authorList>
            <person name="Polonais V."/>
            <person name="Peyretaillade E."/>
            <person name="Niehus S."/>
            <person name="Wawrzyniak I."/>
            <person name="Franchet A."/>
            <person name="Gaspin C."/>
            <person name="Reichstadt M."/>
            <person name="Belser C."/>
            <person name="Labadie K."/>
            <person name="Delbac F."/>
            <person name="Ferrandon D."/>
        </authorList>
    </citation>
    <scope>NUCLEOTIDE SEQUENCE [LARGE SCALE GENOMIC DNA]</scope>
    <source>
        <strain evidence="2 3">Franzen</strain>
    </source>
</reference>
<dbReference type="STRING" id="291195.A0A437AMV8"/>
<keyword evidence="3" id="KW-1185">Reference proteome</keyword>
<dbReference type="VEuPathDB" id="MicrosporidiaDB:TUBRATIS_10100"/>
<evidence type="ECO:0000313" key="3">
    <source>
        <dbReference type="Proteomes" id="UP000282876"/>
    </source>
</evidence>
<feature type="coiled-coil region" evidence="1">
    <location>
        <begin position="194"/>
        <end position="540"/>
    </location>
</feature>
<sequence>MTDLTCEEGLNVLMTENKTLIDKIHSLLKEISHNNTYIINLEKKVIDLQFELNQSQLVNKIDYKKKYRKMLSVFNEVEEYKMFCLENQIDFLENNNFTKIVDYLEKEKERKENELLEFLKSDIEKKDILLENLNKILTKNEQNFVEKTEQMKCQINYLIGLLSTKSEEDKNKKLLEVIKVLTLKNNELIGKDENKELREELKKKDSLINLLSQSIKEAENFKKTNEDLKKLNEEFLKNARESEFNLKSVFIDLESKEKSIKLLEERIKFLSLENESLIFKNQSLQNIYNEFFEKERLLDQKENELIKKQIQMESFENKLKENKKYLKMKKLKNKKLKNEKSEFKEKFDKLIKENENLKEKLNELTNQKESLFDDFNLKFKEEIFNYQIELEKMCQENEKLKEILSEKDKAINDLINNSSDTTLEVLGKEKYLLKEEINKLNKKLEENKQKYEICQQKFNDLSNEVNQNNSDEIFFLKNKVEELKDVILEKEKLINELKEVSKENNVCELLEKIKKKDSYIQQLNERADRLKTALIKLKESKKAEGM</sequence>
<gene>
    <name evidence="2" type="ORF">TUBRATIS_10100</name>
</gene>
<organism evidence="2 3">
    <name type="scientific">Tubulinosema ratisbonensis</name>
    <dbReference type="NCBI Taxonomy" id="291195"/>
    <lineage>
        <taxon>Eukaryota</taxon>
        <taxon>Fungi</taxon>
        <taxon>Fungi incertae sedis</taxon>
        <taxon>Microsporidia</taxon>
        <taxon>Tubulinosematoidea</taxon>
        <taxon>Tubulinosematidae</taxon>
        <taxon>Tubulinosema</taxon>
    </lineage>
</organism>
<name>A0A437AMV8_9MICR</name>
<feature type="coiled-coil region" evidence="1">
    <location>
        <begin position="94"/>
        <end position="136"/>
    </location>
</feature>
<comment type="caution">
    <text evidence="2">The sequence shown here is derived from an EMBL/GenBank/DDBJ whole genome shotgun (WGS) entry which is preliminary data.</text>
</comment>
<dbReference type="Proteomes" id="UP000282876">
    <property type="component" value="Unassembled WGS sequence"/>
</dbReference>
<evidence type="ECO:0000256" key="1">
    <source>
        <dbReference type="SAM" id="Coils"/>
    </source>
</evidence>